<feature type="binding site" evidence="7">
    <location>
        <position position="303"/>
    </location>
    <ligand>
        <name>Ca(2+)</name>
        <dbReference type="ChEBI" id="CHEBI:29108"/>
    </ligand>
</feature>
<protein>
    <recommendedName>
        <fullName evidence="12">Alkaline ceramidase</fullName>
    </recommendedName>
</protein>
<comment type="subcellular location">
    <subcellularLocation>
        <location evidence="1">Membrane</location>
        <topology evidence="1">Multi-pass membrane protein</topology>
    </subcellularLocation>
</comment>
<evidence type="ECO:0000256" key="6">
    <source>
        <dbReference type="ARBA" id="ARBA00023136"/>
    </source>
</evidence>
<reference evidence="10" key="1">
    <citation type="journal article" date="2020" name="BMC Genomics">
        <title>Correction to: Identification and distribution of gene clusters required for synthesis of sphingolipid metabolism inhibitors in diverse species of the filamentous fungus Fusarium.</title>
        <authorList>
            <person name="Kim H.S."/>
            <person name="Lohmar J.M."/>
            <person name="Busman M."/>
            <person name="Brown D.W."/>
            <person name="Naumann T.A."/>
            <person name="Divon H.H."/>
            <person name="Lysoe E."/>
            <person name="Uhlig S."/>
            <person name="Proctor R.H."/>
        </authorList>
    </citation>
    <scope>NUCLEOTIDE SEQUENCE</scope>
    <source>
        <strain evidence="10">NRRL 22465</strain>
    </source>
</reference>
<evidence type="ECO:0000256" key="3">
    <source>
        <dbReference type="ARBA" id="ARBA00022692"/>
    </source>
</evidence>
<dbReference type="AlphaFoldDB" id="A0A8H4UI00"/>
<feature type="binding site" evidence="8">
    <location>
        <position position="506"/>
    </location>
    <ligand>
        <name>Zn(2+)</name>
        <dbReference type="ChEBI" id="CHEBI:29105"/>
        <note>catalytic</note>
    </ligand>
</feature>
<feature type="transmembrane region" description="Helical" evidence="9">
    <location>
        <begin position="397"/>
        <end position="417"/>
    </location>
</feature>
<gene>
    <name evidence="10" type="ORF">FZEAL_6707</name>
</gene>
<dbReference type="GO" id="GO:0046514">
    <property type="term" value="P:ceramide catabolic process"/>
    <property type="evidence" value="ECO:0007669"/>
    <property type="project" value="TreeGrafter"/>
</dbReference>
<keyword evidence="5 9" id="KW-1133">Transmembrane helix</keyword>
<keyword evidence="11" id="KW-1185">Reference proteome</keyword>
<evidence type="ECO:0000256" key="1">
    <source>
        <dbReference type="ARBA" id="ARBA00004141"/>
    </source>
</evidence>
<keyword evidence="7" id="KW-0106">Calcium</keyword>
<dbReference type="OrthoDB" id="187171at2759"/>
<evidence type="ECO:0000313" key="10">
    <source>
        <dbReference type="EMBL" id="KAF4976658.1"/>
    </source>
</evidence>
<dbReference type="PANTHER" id="PTHR46187">
    <property type="entry name" value="ALKALINE CERAMIDASE 3"/>
    <property type="match status" value="1"/>
</dbReference>
<dbReference type="Proteomes" id="UP000635477">
    <property type="component" value="Unassembled WGS sequence"/>
</dbReference>
<dbReference type="GO" id="GO:0016811">
    <property type="term" value="F:hydrolase activity, acting on carbon-nitrogen (but not peptide) bonds, in linear amides"/>
    <property type="evidence" value="ECO:0007669"/>
    <property type="project" value="InterPro"/>
</dbReference>
<keyword evidence="8" id="KW-0862">Zinc</keyword>
<evidence type="ECO:0000256" key="7">
    <source>
        <dbReference type="PIRSR" id="PIRSR608901-1"/>
    </source>
</evidence>
<keyword evidence="3 9" id="KW-0812">Transmembrane</keyword>
<dbReference type="InterPro" id="IPR008901">
    <property type="entry name" value="ACER"/>
</dbReference>
<evidence type="ECO:0000256" key="2">
    <source>
        <dbReference type="ARBA" id="ARBA00009780"/>
    </source>
</evidence>
<proteinExistence type="inferred from homology"/>
<evidence type="ECO:0000313" key="11">
    <source>
        <dbReference type="Proteomes" id="UP000635477"/>
    </source>
</evidence>
<dbReference type="EMBL" id="JABEYC010000505">
    <property type="protein sequence ID" value="KAF4976658.1"/>
    <property type="molecule type" value="Genomic_DNA"/>
</dbReference>
<reference evidence="10" key="2">
    <citation type="submission" date="2020-05" db="EMBL/GenBank/DDBJ databases">
        <authorList>
            <person name="Kim H.-S."/>
            <person name="Proctor R.H."/>
            <person name="Brown D.W."/>
        </authorList>
    </citation>
    <scope>NUCLEOTIDE SEQUENCE</scope>
    <source>
        <strain evidence="10">NRRL 22465</strain>
    </source>
</reference>
<keyword evidence="4" id="KW-0378">Hydrolase</keyword>
<evidence type="ECO:0000256" key="4">
    <source>
        <dbReference type="ARBA" id="ARBA00022801"/>
    </source>
</evidence>
<organism evidence="10 11">
    <name type="scientific">Fusarium zealandicum</name>
    <dbReference type="NCBI Taxonomy" id="1053134"/>
    <lineage>
        <taxon>Eukaryota</taxon>
        <taxon>Fungi</taxon>
        <taxon>Dikarya</taxon>
        <taxon>Ascomycota</taxon>
        <taxon>Pezizomycotina</taxon>
        <taxon>Sordariomycetes</taxon>
        <taxon>Hypocreomycetidae</taxon>
        <taxon>Hypocreales</taxon>
        <taxon>Nectriaceae</taxon>
        <taxon>Fusarium</taxon>
        <taxon>Fusarium staphyleae species complex</taxon>
    </lineage>
</organism>
<feature type="binding site" evidence="7">
    <location>
        <position position="314"/>
    </location>
    <ligand>
        <name>Ca(2+)</name>
        <dbReference type="ChEBI" id="CHEBI:29108"/>
    </ligand>
</feature>
<dbReference type="GO" id="GO:0046872">
    <property type="term" value="F:metal ion binding"/>
    <property type="evidence" value="ECO:0007669"/>
    <property type="project" value="UniProtKB-KW"/>
</dbReference>
<feature type="transmembrane region" description="Helical" evidence="9">
    <location>
        <begin position="460"/>
        <end position="478"/>
    </location>
</feature>
<feature type="transmembrane region" description="Helical" evidence="9">
    <location>
        <begin position="423"/>
        <end position="448"/>
    </location>
</feature>
<dbReference type="GO" id="GO:0005789">
    <property type="term" value="C:endoplasmic reticulum membrane"/>
    <property type="evidence" value="ECO:0007669"/>
    <property type="project" value="TreeGrafter"/>
</dbReference>
<feature type="transmembrane region" description="Helical" evidence="9">
    <location>
        <begin position="306"/>
        <end position="327"/>
    </location>
</feature>
<evidence type="ECO:0008006" key="12">
    <source>
        <dbReference type="Google" id="ProtNLM"/>
    </source>
</evidence>
<sequence length="537" mass="62246">MSYPTQVLEPDTLYLIISIPGDDYQANVRLYDRATTTIDVVSTSSNDGLGAHVGGTEYFEWSLYWHRKLGDGVWYMVRPEGPNIAVDLLASTERNLVFDRVETIQSPRLYLHVVGLVRLMRTPDLASHQVTSYLDWLSPLATSRASCSVMWASSVYVRTRLHVAMVRGVVDEGAEDFDATALICESLHCRDRSLRRMSGFRKKKKKKKKKEKTKRKKIERRLPLREIHGPMGSSCWDDGRFDEPRLVPWPQFCCISERALKTQEQRPLLPKDGTPQSSLRWRPLLAEWSLEPADEQSKNSFCEEDYVISLFLAEFVNALTNVSYVYFALQYMYGPGSRGLFAPKWDFMSISLLVLGFGSFLFHASLRQTFEFVDELSMLVLAWSMLYSTLTLRQTPAMVRLISVALAAFFVGFSVFYIQSAKILYQVFAFWSALGVLGIRIRYLFYWLEPGFPKEKTRGWIVRTWQSVFICLFGYLIWNIDLEFCAELRDLRQKIGLPWAWLFEFHGWWHILTAVGASWFMNVVREVREEVNREKSE</sequence>
<evidence type="ECO:0000256" key="9">
    <source>
        <dbReference type="SAM" id="Phobius"/>
    </source>
</evidence>
<evidence type="ECO:0000256" key="8">
    <source>
        <dbReference type="PIRSR" id="PIRSR608901-2"/>
    </source>
</evidence>
<feature type="binding site" evidence="8">
    <location>
        <position position="510"/>
    </location>
    <ligand>
        <name>Zn(2+)</name>
        <dbReference type="ChEBI" id="CHEBI:29105"/>
        <note>catalytic</note>
    </ligand>
</feature>
<dbReference type="GO" id="GO:0046513">
    <property type="term" value="P:ceramide biosynthetic process"/>
    <property type="evidence" value="ECO:0007669"/>
    <property type="project" value="TreeGrafter"/>
</dbReference>
<feature type="binding site" evidence="8">
    <location>
        <position position="363"/>
    </location>
    <ligand>
        <name>Zn(2+)</name>
        <dbReference type="ChEBI" id="CHEBI:29105"/>
        <note>catalytic</note>
    </ligand>
</feature>
<dbReference type="Pfam" id="PF05875">
    <property type="entry name" value="Ceramidase"/>
    <property type="match status" value="1"/>
</dbReference>
<dbReference type="PANTHER" id="PTHR46187:SF1">
    <property type="entry name" value="ALKALINE PHYTOCERAMIDASE"/>
    <property type="match status" value="1"/>
</dbReference>
<comment type="cofactor">
    <cofactor evidence="8">
        <name>Zn(2+)</name>
        <dbReference type="ChEBI" id="CHEBI:29105"/>
    </cofactor>
</comment>
<comment type="similarity">
    <text evidence="2">Belongs to the alkaline ceramidase family.</text>
</comment>
<feature type="transmembrane region" description="Helical" evidence="9">
    <location>
        <begin position="347"/>
        <end position="366"/>
    </location>
</feature>
<accession>A0A8H4UI00</accession>
<keyword evidence="7" id="KW-0479">Metal-binding</keyword>
<comment type="caution">
    <text evidence="10">The sequence shown here is derived from an EMBL/GenBank/DDBJ whole genome shotgun (WGS) entry which is preliminary data.</text>
</comment>
<name>A0A8H4UI00_9HYPO</name>
<evidence type="ECO:0000256" key="5">
    <source>
        <dbReference type="ARBA" id="ARBA00022989"/>
    </source>
</evidence>
<keyword evidence="6 9" id="KW-0472">Membrane</keyword>